<keyword evidence="1" id="KW-0812">Transmembrane</keyword>
<proteinExistence type="predicted"/>
<feature type="non-terminal residue" evidence="2">
    <location>
        <position position="123"/>
    </location>
</feature>
<evidence type="ECO:0000313" key="2">
    <source>
        <dbReference type="EMBL" id="KAK8230697.1"/>
    </source>
</evidence>
<evidence type="ECO:0000313" key="3">
    <source>
        <dbReference type="Proteomes" id="UP001492380"/>
    </source>
</evidence>
<name>A0ABR1YIT6_9PEZI</name>
<protein>
    <submittedName>
        <fullName evidence="2">Uncharacterized protein</fullName>
    </submittedName>
</protein>
<comment type="caution">
    <text evidence="2">The sequence shown here is derived from an EMBL/GenBank/DDBJ whole genome shotgun (WGS) entry which is preliminary data.</text>
</comment>
<organism evidence="2 3">
    <name type="scientific">Phyllosticta capitalensis</name>
    <dbReference type="NCBI Taxonomy" id="121624"/>
    <lineage>
        <taxon>Eukaryota</taxon>
        <taxon>Fungi</taxon>
        <taxon>Dikarya</taxon>
        <taxon>Ascomycota</taxon>
        <taxon>Pezizomycotina</taxon>
        <taxon>Dothideomycetes</taxon>
        <taxon>Dothideomycetes incertae sedis</taxon>
        <taxon>Botryosphaeriales</taxon>
        <taxon>Phyllostictaceae</taxon>
        <taxon>Phyllosticta</taxon>
    </lineage>
</organism>
<keyword evidence="1" id="KW-1133">Transmembrane helix</keyword>
<reference evidence="2 3" key="1">
    <citation type="submission" date="2024-04" db="EMBL/GenBank/DDBJ databases">
        <title>Phyllosticta paracitricarpa is synonymous to the EU quarantine fungus P. citricarpa based on phylogenomic analyses.</title>
        <authorList>
            <consortium name="Lawrence Berkeley National Laboratory"/>
            <person name="Van Ingen-Buijs V.A."/>
            <person name="Van Westerhoven A.C."/>
            <person name="Haridas S."/>
            <person name="Skiadas P."/>
            <person name="Martin F."/>
            <person name="Groenewald J.Z."/>
            <person name="Crous P.W."/>
            <person name="Seidl M.F."/>
        </authorList>
    </citation>
    <scope>NUCLEOTIDE SEQUENCE [LARGE SCALE GENOMIC DNA]</scope>
    <source>
        <strain evidence="2 3">CBS 123374</strain>
    </source>
</reference>
<accession>A0ABR1YIT6</accession>
<evidence type="ECO:0000256" key="1">
    <source>
        <dbReference type="SAM" id="Phobius"/>
    </source>
</evidence>
<keyword evidence="1" id="KW-0472">Membrane</keyword>
<dbReference type="EMBL" id="JBBWRZ010000008">
    <property type="protein sequence ID" value="KAK8230697.1"/>
    <property type="molecule type" value="Genomic_DNA"/>
</dbReference>
<feature type="transmembrane region" description="Helical" evidence="1">
    <location>
        <begin position="22"/>
        <end position="55"/>
    </location>
</feature>
<feature type="transmembrane region" description="Helical" evidence="1">
    <location>
        <begin position="67"/>
        <end position="86"/>
    </location>
</feature>
<dbReference type="Proteomes" id="UP001492380">
    <property type="component" value="Unassembled WGS sequence"/>
</dbReference>
<sequence length="123" mass="14108">MNKLTVLYGDVPARTHIHARYVCIFLAFSRFLGCVCFFTLLLPLLPSLSFVLFVFFTTLSPVHVDHAVYYTVLFQLYIYCFASLCCKINRLLFDTLLSRLRVGMVEWDYGDLASIDSIAYAVV</sequence>
<keyword evidence="3" id="KW-1185">Reference proteome</keyword>
<gene>
    <name evidence="2" type="ORF">HDK90DRAFT_491646</name>
</gene>